<keyword evidence="7 12" id="KW-0663">Pyridoxal phosphate</keyword>
<dbReference type="InterPro" id="IPR001544">
    <property type="entry name" value="Aminotrans_IV"/>
</dbReference>
<dbReference type="PROSITE" id="PS00770">
    <property type="entry name" value="AA_TRANSFER_CLASS_4"/>
    <property type="match status" value="1"/>
</dbReference>
<accession>A0ABX8Z525</accession>
<evidence type="ECO:0000256" key="2">
    <source>
        <dbReference type="ARBA" id="ARBA00004824"/>
    </source>
</evidence>
<protein>
    <recommendedName>
        <fullName evidence="6">branched-chain-amino-acid transaminase</fullName>
        <ecNumber evidence="6">2.6.1.42</ecNumber>
    </recommendedName>
</protein>
<dbReference type="InterPro" id="IPR050571">
    <property type="entry name" value="Class-IV_PLP-Dep_Aminotrnsfr"/>
</dbReference>
<gene>
    <name evidence="13" type="ORF">RHAB15C_0001116</name>
</gene>
<comment type="pathway">
    <text evidence="2">Amino-acid biosynthesis; L-isoleucine biosynthesis; L-isoleucine from 2-oxobutanoate: step 4/4.</text>
</comment>
<dbReference type="InterPro" id="IPR018300">
    <property type="entry name" value="Aminotrans_IV_CS"/>
</dbReference>
<dbReference type="RefSeq" id="WP_194845275.1">
    <property type="nucleotide sequence ID" value="NZ_CP075585.1"/>
</dbReference>
<dbReference type="EMBL" id="CP075585">
    <property type="protein sequence ID" value="QZA59231.1"/>
    <property type="molecule type" value="Genomic_DNA"/>
</dbReference>
<organism evidence="13 14">
    <name type="scientific">Candidatus Rhabdochlamydia porcellionis</name>
    <dbReference type="NCBI Taxonomy" id="225148"/>
    <lineage>
        <taxon>Bacteria</taxon>
        <taxon>Pseudomonadati</taxon>
        <taxon>Chlamydiota</taxon>
        <taxon>Chlamydiia</taxon>
        <taxon>Parachlamydiales</taxon>
        <taxon>Candidatus Rhabdochlamydiaceae</taxon>
        <taxon>Candidatus Rhabdochlamydia</taxon>
    </lineage>
</organism>
<reference evidence="13 14" key="1">
    <citation type="submission" date="2020-01" db="EMBL/GenBank/DDBJ databases">
        <authorList>
            <person name="Sixt B."/>
            <person name="Schulz F."/>
            <person name="Kostanjsek R."/>
            <person name="Koestlbacher S."/>
            <person name="Collingro A."/>
            <person name="Toenshoff E."/>
            <person name="Horn M."/>
        </authorList>
    </citation>
    <scope>NUCLEOTIDE SEQUENCE [LARGE SCALE GENOMIC DNA]</scope>
    <source>
        <strain evidence="13 14">15C</strain>
    </source>
</reference>
<dbReference type="InterPro" id="IPR043132">
    <property type="entry name" value="BCAT-like_C"/>
</dbReference>
<dbReference type="PANTHER" id="PTHR42743:SF11">
    <property type="entry name" value="AMINODEOXYCHORISMATE LYASE"/>
    <property type="match status" value="1"/>
</dbReference>
<evidence type="ECO:0000256" key="3">
    <source>
        <dbReference type="ARBA" id="ARBA00004931"/>
    </source>
</evidence>
<sequence length="289" mass="32831">MNQSIYYINGSYVPESEAKLSVFDLSILRGFGVFDYLRTYKKRPFHLWDHLERLNYSAENLGLKIPCSLAEIARIIDSLIELNHLEEAGIKIIVTGGISPDQFTPQAASLIVLVFALTKYPKRFYIKGVSAITTSLARSFPKLKTTQYIPAIVTLHANHEAKEAIYLNQDRELLEATTSNFFCFKKNTLYTCNSDEILLGITREIILKLAASKFPIKFFPITYKELPTVDEAFITSSNKEIMPIVKIDHHPIGTGKVGIKTKELIQAFKKYTQQPKWTALSIPRHTVNK</sequence>
<proteinExistence type="inferred from homology"/>
<evidence type="ECO:0000256" key="5">
    <source>
        <dbReference type="ARBA" id="ARBA00009320"/>
    </source>
</evidence>
<dbReference type="Gene3D" id="3.20.10.10">
    <property type="entry name" value="D-amino Acid Aminotransferase, subunit A, domain 2"/>
    <property type="match status" value="1"/>
</dbReference>
<keyword evidence="13" id="KW-0808">Transferase</keyword>
<dbReference type="InterPro" id="IPR043131">
    <property type="entry name" value="BCAT-like_N"/>
</dbReference>
<evidence type="ECO:0000256" key="7">
    <source>
        <dbReference type="ARBA" id="ARBA00022898"/>
    </source>
</evidence>
<comment type="catalytic activity">
    <reaction evidence="9">
        <text>L-isoleucine + 2-oxoglutarate = (S)-3-methyl-2-oxopentanoate + L-glutamate</text>
        <dbReference type="Rhea" id="RHEA:24801"/>
        <dbReference type="ChEBI" id="CHEBI:16810"/>
        <dbReference type="ChEBI" id="CHEBI:29985"/>
        <dbReference type="ChEBI" id="CHEBI:35146"/>
        <dbReference type="ChEBI" id="CHEBI:58045"/>
        <dbReference type="EC" id="2.6.1.42"/>
    </reaction>
</comment>
<reference evidence="13 14" key="2">
    <citation type="submission" date="2021-05" db="EMBL/GenBank/DDBJ databases">
        <title>Ecology and evolution of chlamydial symbionts of arthropods.</title>
        <authorList>
            <person name="Halter T."/>
            <person name="Sixt B.S."/>
            <person name="Toenshoff E.R."/>
            <person name="Koestlbacher S."/>
            <person name="Schulz F."/>
            <person name="Kostanjsek R."/>
            <person name="Collingro A."/>
            <person name="Hendrickx F."/>
            <person name="Horn M."/>
        </authorList>
    </citation>
    <scope>NUCLEOTIDE SEQUENCE [LARGE SCALE GENOMIC DNA]</scope>
    <source>
        <strain evidence="13 14">15C</strain>
    </source>
</reference>
<dbReference type="Pfam" id="PF01063">
    <property type="entry name" value="Aminotran_4"/>
    <property type="match status" value="1"/>
</dbReference>
<dbReference type="SUPFAM" id="SSF56752">
    <property type="entry name" value="D-aminoacid aminotransferase-like PLP-dependent enzymes"/>
    <property type="match status" value="1"/>
</dbReference>
<evidence type="ECO:0000313" key="14">
    <source>
        <dbReference type="Proteomes" id="UP000822862"/>
    </source>
</evidence>
<dbReference type="EC" id="2.6.1.42" evidence="6"/>
<comment type="catalytic activity">
    <reaction evidence="8">
        <text>L-valine + 2-oxoglutarate = 3-methyl-2-oxobutanoate + L-glutamate</text>
        <dbReference type="Rhea" id="RHEA:24813"/>
        <dbReference type="ChEBI" id="CHEBI:11851"/>
        <dbReference type="ChEBI" id="CHEBI:16810"/>
        <dbReference type="ChEBI" id="CHEBI:29985"/>
        <dbReference type="ChEBI" id="CHEBI:57762"/>
        <dbReference type="EC" id="2.6.1.42"/>
    </reaction>
</comment>
<comment type="catalytic activity">
    <reaction evidence="10">
        <text>L-leucine + 2-oxoglutarate = 4-methyl-2-oxopentanoate + L-glutamate</text>
        <dbReference type="Rhea" id="RHEA:18321"/>
        <dbReference type="ChEBI" id="CHEBI:16810"/>
        <dbReference type="ChEBI" id="CHEBI:17865"/>
        <dbReference type="ChEBI" id="CHEBI:29985"/>
        <dbReference type="ChEBI" id="CHEBI:57427"/>
        <dbReference type="EC" id="2.6.1.42"/>
    </reaction>
</comment>
<keyword evidence="13" id="KW-0032">Aminotransferase</keyword>
<evidence type="ECO:0000256" key="6">
    <source>
        <dbReference type="ARBA" id="ARBA00013053"/>
    </source>
</evidence>
<evidence type="ECO:0000256" key="12">
    <source>
        <dbReference type="RuleBase" id="RU004516"/>
    </source>
</evidence>
<dbReference type="PANTHER" id="PTHR42743">
    <property type="entry name" value="AMINO-ACID AMINOTRANSFERASE"/>
    <property type="match status" value="1"/>
</dbReference>
<dbReference type="Proteomes" id="UP000822862">
    <property type="component" value="Chromosome"/>
</dbReference>
<evidence type="ECO:0000256" key="9">
    <source>
        <dbReference type="ARBA" id="ARBA00048798"/>
    </source>
</evidence>
<comment type="similarity">
    <text evidence="5 11">Belongs to the class-IV pyridoxal-phosphate-dependent aminotransferase family.</text>
</comment>
<evidence type="ECO:0000256" key="8">
    <source>
        <dbReference type="ARBA" id="ARBA00048212"/>
    </source>
</evidence>
<keyword evidence="14" id="KW-1185">Reference proteome</keyword>
<evidence type="ECO:0000256" key="1">
    <source>
        <dbReference type="ARBA" id="ARBA00001933"/>
    </source>
</evidence>
<comment type="cofactor">
    <cofactor evidence="1 12">
        <name>pyridoxal 5'-phosphate</name>
        <dbReference type="ChEBI" id="CHEBI:597326"/>
    </cofactor>
</comment>
<dbReference type="GO" id="GO:0047810">
    <property type="term" value="F:D-alanine-2-oxoglutarate aminotransferase activity"/>
    <property type="evidence" value="ECO:0007669"/>
    <property type="project" value="UniProtKB-EC"/>
</dbReference>
<comment type="pathway">
    <text evidence="4">Amino-acid biosynthesis; L-leucine biosynthesis; L-leucine from 3-methyl-2-oxobutanoate: step 4/4.</text>
</comment>
<evidence type="ECO:0000313" key="13">
    <source>
        <dbReference type="EMBL" id="QZA59231.1"/>
    </source>
</evidence>
<evidence type="ECO:0000256" key="11">
    <source>
        <dbReference type="RuleBase" id="RU004106"/>
    </source>
</evidence>
<evidence type="ECO:0000256" key="10">
    <source>
        <dbReference type="ARBA" id="ARBA00049229"/>
    </source>
</evidence>
<comment type="pathway">
    <text evidence="3">Amino-acid biosynthesis; L-valine biosynthesis; L-valine from pyruvate: step 4/4.</text>
</comment>
<name>A0ABX8Z525_9BACT</name>
<dbReference type="Gene3D" id="3.30.470.10">
    <property type="match status" value="1"/>
</dbReference>
<dbReference type="InterPro" id="IPR036038">
    <property type="entry name" value="Aminotransferase-like"/>
</dbReference>
<evidence type="ECO:0000256" key="4">
    <source>
        <dbReference type="ARBA" id="ARBA00005072"/>
    </source>
</evidence>